<dbReference type="SMART" id="SM00560">
    <property type="entry name" value="LamGL"/>
    <property type="match status" value="1"/>
</dbReference>
<dbReference type="InterPro" id="IPR001480">
    <property type="entry name" value="Bulb-type_lectin_dom"/>
</dbReference>
<dbReference type="EMBL" id="BSFP01000031">
    <property type="protein sequence ID" value="GLL03250.1"/>
    <property type="molecule type" value="Genomic_DNA"/>
</dbReference>
<keyword evidence="2" id="KW-1015">Disulfide bond</keyword>
<gene>
    <name evidence="5" type="ORF">GCM10017581_049940</name>
</gene>
<feature type="compositionally biased region" description="Low complexity" evidence="3">
    <location>
        <begin position="8"/>
        <end position="23"/>
    </location>
</feature>
<evidence type="ECO:0000256" key="2">
    <source>
        <dbReference type="ARBA" id="ARBA00023157"/>
    </source>
</evidence>
<sequence>MGALLPVLPAAAAPPVTPGGQPAETDRQLTPDAALASARRTGKAVPVPGSTTPTSTLTANPNGQFTLTEMAVPVRKLVGGVWKALDPALHRNADGSISPAVTTAGVTLSGGGTGPLVTMADQGHSLALSMPVSLPAPVIDGSTITYSAVLRGVDLKVTVDKQGGFSQILVVHDAAAAADPRIQQLEMVIKADGLTVSSDPDGNLSAADHSGRRIFSAAAPRLWDSTPRTPGATVRGSLDSARAGSIRPSVQGGKLRLVPDPSVLAGPATQYPVYVDPGWTPVGASKSGWATVAKTFPASNYWNKTPDPSGHMQVGNSGGIYSHTLINFPIAATLRDATINDATLYLTNVYSFSCSARTMNVYAPSSTLTSSNATWNSWSSALGSAVTSKSFAHGYNSGCPAAGEGFDVVGAVRNAAASGKGTQTFGLAAVNEDSDHNGYKEFDANSASLTVNYNHAPDVPGALSTSPATACSSSPAGVVGDGPVSLYATVTDREGSDLGVAFKLWKTSDSAQTALASSTFSLTYPSGSAAVLTVPEDTLKRAADSGVTQFSWQVQTNDGLASSPMSPICTFGFDTTRTGAPTVSDPSNQATIGQAVTFTVAPPTSGTVPTAYQYQLNGGPPGQVSATNGKASITVTPGRFTNALTVTSLSAGSNFGDTATKKFNAAQPAPAADQDTSGDGRADLHVVGGVQGLPAGLWQAKELGNASMQTAASNIGIYGNGVAGDNAPADFTGAQAITGYFNGQHVQDFLIYYPGGLHKGSGMVISGSVDGSPLQPIGNEHTLGAGTLTDVNYDDDTLSTDPVQLANAGNTSHQNLAYPDLIAINGNSAAGYYLTYYASQNGVNNYQPAVHLPTTTPTGGTDWSAWTITSAQVATGTQLLLWNRTTGALYQWSNLAFDVQAATLTFTQTTLRAGGWNTGANLLLQAADIDGDGTADLWTVAAGGNVTPTLIKTSPAVTLTAQSARQLLTSNHTWLLNDNTTGTIGAAAAADLTGGLPAGGNSGATWHQGDMFSPDALFDGQSGALGTSGGAITPNTDFSIAVWAKPNAYGGTVLSQDGAHNSTVRLYADPVSHQWQLAMSTSDSTVAYDVLQSHDPVALGVWVHLTVVYQAAAGRMSLYDNSMSNPSGAHTVKLGTTGAFHIGDRQDQDHRADPFNGQIAQVQTWNAALSHSDVVALNDTADFVLFEPDNTSYPTNTTWTTHGAFMNFTGGMLSVTEAGGGTVVKQYGSIGHPNAQLVLQTDGNLVIYADANHTAANALWSAGINGQDVNCVILQADGNLVAYTGTNTVVWSSQTDNPGDPPAPTYARTGAPAVYNPLNQHLEVYFRSNTTPSLAQRWSPGNGWTAGSPPGTITADRPAAILNPETGAIEVYYNNAGRLSWSSYGADAKWRDGGPIGSTTGMTGTPAVIYNPPQHTIEVYYNDGGTIRQATRGAGSTAWSTTTVGGTITGSPSALFDPNNNNVEVYYHNTADHTLNEEYRTGQTWTWSGLGSPIAASGSPSALYNPTNTNVEVYFAGSSGGLTEDYWVPTSSWTLNVAAGATVTAGDPVALYNPATRSIEVYFNTGGTLTEKWWDRTSWHGPSAIGGTGMIGGPMAAYNYHTGNLEVFFSSQGALTEYYHSNSGWTTPINVGGTVS</sequence>
<organism evidence="5 6">
    <name type="scientific">Dactylosporangium matsuzakiense</name>
    <dbReference type="NCBI Taxonomy" id="53360"/>
    <lineage>
        <taxon>Bacteria</taxon>
        <taxon>Bacillati</taxon>
        <taxon>Actinomycetota</taxon>
        <taxon>Actinomycetes</taxon>
        <taxon>Micromonosporales</taxon>
        <taxon>Micromonosporaceae</taxon>
        <taxon>Dactylosporangium</taxon>
    </lineage>
</organism>
<dbReference type="PROSITE" id="PS50927">
    <property type="entry name" value="BULB_LECTIN"/>
    <property type="match status" value="1"/>
</dbReference>
<dbReference type="SUPFAM" id="SSF89372">
    <property type="entry name" value="Fucose-specific lectin"/>
    <property type="match status" value="1"/>
</dbReference>
<evidence type="ECO:0000256" key="1">
    <source>
        <dbReference type="ARBA" id="ARBA00022729"/>
    </source>
</evidence>
<dbReference type="Pfam" id="PF13385">
    <property type="entry name" value="Laminin_G_3"/>
    <property type="match status" value="1"/>
</dbReference>
<dbReference type="Gene3D" id="2.90.10.10">
    <property type="entry name" value="Bulb-type lectin domain"/>
    <property type="match status" value="1"/>
</dbReference>
<dbReference type="Gene3D" id="2.120.10.70">
    <property type="entry name" value="Fucose-specific lectin"/>
    <property type="match status" value="1"/>
</dbReference>
<accession>A0A9W6NMU2</accession>
<feature type="domain" description="Bulb-type lectin" evidence="4">
    <location>
        <begin position="1160"/>
        <end position="1295"/>
    </location>
</feature>
<keyword evidence="1" id="KW-0732">Signal</keyword>
<evidence type="ECO:0000313" key="6">
    <source>
        <dbReference type="Proteomes" id="UP001143480"/>
    </source>
</evidence>
<proteinExistence type="predicted"/>
<reference evidence="5" key="1">
    <citation type="journal article" date="2014" name="Int. J. Syst. Evol. Microbiol.">
        <title>Complete genome sequence of Corynebacterium casei LMG S-19264T (=DSM 44701T), isolated from a smear-ripened cheese.</title>
        <authorList>
            <consortium name="US DOE Joint Genome Institute (JGI-PGF)"/>
            <person name="Walter F."/>
            <person name="Albersmeier A."/>
            <person name="Kalinowski J."/>
            <person name="Ruckert C."/>
        </authorList>
    </citation>
    <scope>NUCLEOTIDE SEQUENCE</scope>
    <source>
        <strain evidence="5">VKM Ac-1321</strain>
    </source>
</reference>
<comment type="caution">
    <text evidence="5">The sequence shown here is derived from an EMBL/GenBank/DDBJ whole genome shotgun (WGS) entry which is preliminary data.</text>
</comment>
<reference evidence="5" key="2">
    <citation type="submission" date="2023-01" db="EMBL/GenBank/DDBJ databases">
        <authorList>
            <person name="Sun Q."/>
            <person name="Evtushenko L."/>
        </authorList>
    </citation>
    <scope>NUCLEOTIDE SEQUENCE</scope>
    <source>
        <strain evidence="5">VKM Ac-1321</strain>
    </source>
</reference>
<dbReference type="InterPro" id="IPR013320">
    <property type="entry name" value="ConA-like_dom_sf"/>
</dbReference>
<dbReference type="Gene3D" id="2.60.120.200">
    <property type="match status" value="1"/>
</dbReference>
<dbReference type="SUPFAM" id="SSF49899">
    <property type="entry name" value="Concanavalin A-like lectins/glucanases"/>
    <property type="match status" value="1"/>
</dbReference>
<feature type="compositionally biased region" description="Low complexity" evidence="3">
    <location>
        <begin position="44"/>
        <end position="62"/>
    </location>
</feature>
<evidence type="ECO:0000256" key="3">
    <source>
        <dbReference type="SAM" id="MobiDB-lite"/>
    </source>
</evidence>
<dbReference type="Proteomes" id="UP001143480">
    <property type="component" value="Unassembled WGS sequence"/>
</dbReference>
<evidence type="ECO:0000313" key="5">
    <source>
        <dbReference type="EMBL" id="GLL03250.1"/>
    </source>
</evidence>
<name>A0A9W6NMU2_9ACTN</name>
<dbReference type="InterPro" id="IPR036426">
    <property type="entry name" value="Bulb-type_lectin_dom_sf"/>
</dbReference>
<evidence type="ECO:0000259" key="4">
    <source>
        <dbReference type="PROSITE" id="PS50927"/>
    </source>
</evidence>
<feature type="region of interest" description="Disordered" evidence="3">
    <location>
        <begin position="224"/>
        <end position="245"/>
    </location>
</feature>
<keyword evidence="6" id="KW-1185">Reference proteome</keyword>
<dbReference type="InterPro" id="IPR006558">
    <property type="entry name" value="LamG-like"/>
</dbReference>
<feature type="region of interest" description="Disordered" evidence="3">
    <location>
        <begin position="8"/>
        <end position="62"/>
    </location>
</feature>
<protein>
    <recommendedName>
        <fullName evidence="4">Bulb-type lectin domain-containing protein</fullName>
    </recommendedName>
</protein>